<dbReference type="InterPro" id="IPR002938">
    <property type="entry name" value="FAD-bd"/>
</dbReference>
<sequence>MKTDDIKNLRIGVIGGGFAGATAGLALSQIGAQVKVYEQAKQVGEVGAGIGLRPATVKLFKRLGVFPAIEAVTSPSDYFEILDEKGNVITREQWPHLEEDGQRHNTRMIHRHDFVVALTGQLPEGVLQLGHRAVEITDNGDSATVKFDNGVEETFDILVGADGIKSRVRALWSDSQPVPANAHAYRAVIDGSEGEGMLVDDNLRLYLQGETGRMIYFLPLRHRGPNGQISFDITVPHPDTTWNPQVPKEEVLEMLKDFDPRLLSIVEKLDWDKVNQRAAADLDPQDKWNSDAVVLIGDAAHAMLHHQGQGANSAVLDAGALADALTDPANETVAEALNAYTAERQGPVQELQRISRESWNAESAGKTAFPEKESIDY</sequence>
<keyword evidence="1 5" id="KW-0560">Oxidoreductase</keyword>
<evidence type="ECO:0000256" key="3">
    <source>
        <dbReference type="SAM" id="MobiDB-lite"/>
    </source>
</evidence>
<dbReference type="InterPro" id="IPR050493">
    <property type="entry name" value="FAD-dep_Monooxygenase_BioMet"/>
</dbReference>
<accession>A0ABU1ZYU7</accession>
<keyword evidence="6" id="KW-1185">Reference proteome</keyword>
<reference evidence="5" key="1">
    <citation type="submission" date="2023-07" db="EMBL/GenBank/DDBJ databases">
        <title>Sequencing the genomes of 1000 actinobacteria strains.</title>
        <authorList>
            <person name="Klenk H.-P."/>
        </authorList>
    </citation>
    <scope>NUCLEOTIDE SEQUENCE</scope>
    <source>
        <strain evidence="5">DSM 107476</strain>
    </source>
</reference>
<dbReference type="Proteomes" id="UP001180840">
    <property type="component" value="Unassembled WGS sequence"/>
</dbReference>
<organism evidence="5 6">
    <name type="scientific">Corynebacterium guangdongense</name>
    <dbReference type="NCBI Taxonomy" id="1783348"/>
    <lineage>
        <taxon>Bacteria</taxon>
        <taxon>Bacillati</taxon>
        <taxon>Actinomycetota</taxon>
        <taxon>Actinomycetes</taxon>
        <taxon>Mycobacteriales</taxon>
        <taxon>Corynebacteriaceae</taxon>
        <taxon>Corynebacterium</taxon>
    </lineage>
</organism>
<dbReference type="Gene3D" id="3.50.50.60">
    <property type="entry name" value="FAD/NAD(P)-binding domain"/>
    <property type="match status" value="1"/>
</dbReference>
<protein>
    <submittedName>
        <fullName evidence="5">Salicylate hydroxylase</fullName>
        <ecNumber evidence="5">1.14.13.1</ecNumber>
    </submittedName>
</protein>
<keyword evidence="2" id="KW-0503">Monooxygenase</keyword>
<dbReference type="GO" id="GO:0018658">
    <property type="term" value="F:salicylate 1-monooxygenase activity"/>
    <property type="evidence" value="ECO:0007669"/>
    <property type="project" value="UniProtKB-EC"/>
</dbReference>
<dbReference type="EMBL" id="JAVDXZ010000001">
    <property type="protein sequence ID" value="MDR7330096.1"/>
    <property type="molecule type" value="Genomic_DNA"/>
</dbReference>
<dbReference type="PRINTS" id="PR00420">
    <property type="entry name" value="RNGMNOXGNASE"/>
</dbReference>
<feature type="domain" description="FAD-binding" evidence="4">
    <location>
        <begin position="11"/>
        <end position="350"/>
    </location>
</feature>
<evidence type="ECO:0000313" key="5">
    <source>
        <dbReference type="EMBL" id="MDR7330096.1"/>
    </source>
</evidence>
<dbReference type="PANTHER" id="PTHR13789:SF309">
    <property type="entry name" value="PUTATIVE (AFU_ORTHOLOGUE AFUA_6G14510)-RELATED"/>
    <property type="match status" value="1"/>
</dbReference>
<feature type="region of interest" description="Disordered" evidence="3">
    <location>
        <begin position="347"/>
        <end position="377"/>
    </location>
</feature>
<dbReference type="EC" id="1.14.13.1" evidence="5"/>
<evidence type="ECO:0000256" key="1">
    <source>
        <dbReference type="ARBA" id="ARBA00023002"/>
    </source>
</evidence>
<comment type="caution">
    <text evidence="5">The sequence shown here is derived from an EMBL/GenBank/DDBJ whole genome shotgun (WGS) entry which is preliminary data.</text>
</comment>
<proteinExistence type="predicted"/>
<dbReference type="Pfam" id="PF01494">
    <property type="entry name" value="FAD_binding_3"/>
    <property type="match status" value="1"/>
</dbReference>
<evidence type="ECO:0000259" key="4">
    <source>
        <dbReference type="Pfam" id="PF01494"/>
    </source>
</evidence>
<evidence type="ECO:0000256" key="2">
    <source>
        <dbReference type="ARBA" id="ARBA00023033"/>
    </source>
</evidence>
<evidence type="ECO:0000313" key="6">
    <source>
        <dbReference type="Proteomes" id="UP001180840"/>
    </source>
</evidence>
<gene>
    <name evidence="5" type="ORF">J2S39_001772</name>
</gene>
<dbReference type="RefSeq" id="WP_290195484.1">
    <property type="nucleotide sequence ID" value="NZ_CP047654.1"/>
</dbReference>
<dbReference type="InterPro" id="IPR036188">
    <property type="entry name" value="FAD/NAD-bd_sf"/>
</dbReference>
<name>A0ABU1ZYU7_9CORY</name>
<dbReference type="PANTHER" id="PTHR13789">
    <property type="entry name" value="MONOOXYGENASE"/>
    <property type="match status" value="1"/>
</dbReference>
<dbReference type="SUPFAM" id="SSF51905">
    <property type="entry name" value="FAD/NAD(P)-binding domain"/>
    <property type="match status" value="1"/>
</dbReference>